<evidence type="ECO:0000313" key="2">
    <source>
        <dbReference type="Proteomes" id="UP000178870"/>
    </source>
</evidence>
<evidence type="ECO:0000313" key="1">
    <source>
        <dbReference type="EMBL" id="OGM31863.1"/>
    </source>
</evidence>
<name>A0A1F7YX12_9BACT</name>
<reference evidence="1 2" key="1">
    <citation type="journal article" date="2016" name="Nat. Commun.">
        <title>Thousands of microbial genomes shed light on interconnected biogeochemical processes in an aquifer system.</title>
        <authorList>
            <person name="Anantharaman K."/>
            <person name="Brown C.T."/>
            <person name="Hug L.A."/>
            <person name="Sharon I."/>
            <person name="Castelle C.J."/>
            <person name="Probst A.J."/>
            <person name="Thomas B.C."/>
            <person name="Singh A."/>
            <person name="Wilkins M.J."/>
            <person name="Karaoz U."/>
            <person name="Brodie E.L."/>
            <person name="Williams K.H."/>
            <person name="Hubbard S.S."/>
            <person name="Banfield J.F."/>
        </authorList>
    </citation>
    <scope>NUCLEOTIDE SEQUENCE [LARGE SCALE GENOMIC DNA]</scope>
</reference>
<dbReference type="EMBL" id="MGGP01000020">
    <property type="protein sequence ID" value="OGM31863.1"/>
    <property type="molecule type" value="Genomic_DNA"/>
</dbReference>
<gene>
    <name evidence="1" type="ORF">A2803_01090</name>
</gene>
<dbReference type="Proteomes" id="UP000178870">
    <property type="component" value="Unassembled WGS sequence"/>
</dbReference>
<protein>
    <submittedName>
        <fullName evidence="1">Uncharacterized protein</fullName>
    </submittedName>
</protein>
<accession>A0A1F7YX12</accession>
<comment type="caution">
    <text evidence="1">The sequence shown here is derived from an EMBL/GenBank/DDBJ whole genome shotgun (WGS) entry which is preliminary data.</text>
</comment>
<sequence length="120" mass="13446">MSPLVESGTFLGIVPRKDWKPVENNKVLHEISLGELERKILVGAPTIVAKVTAKDPDTIQLEVLELSASLATTPQPEVEVLYVARPRTLERDNINLLFEGRNLNSPGKRHPVRIKWESET</sequence>
<organism evidence="1 2">
    <name type="scientific">Candidatus Woesebacteria bacterium RIFCSPHIGHO2_01_FULL_44_21</name>
    <dbReference type="NCBI Taxonomy" id="1802503"/>
    <lineage>
        <taxon>Bacteria</taxon>
        <taxon>Candidatus Woeseibacteriota</taxon>
    </lineage>
</organism>
<dbReference type="AlphaFoldDB" id="A0A1F7YX12"/>
<proteinExistence type="predicted"/>